<accession>A0ABS3AT78</accession>
<evidence type="ECO:0000256" key="5">
    <source>
        <dbReference type="ARBA" id="ARBA00023134"/>
    </source>
</evidence>
<dbReference type="SMART" id="SM00962">
    <property type="entry name" value="SRP54"/>
    <property type="match status" value="1"/>
</dbReference>
<comment type="subcellular location">
    <subcellularLocation>
        <location evidence="9">Cell membrane</location>
        <topology evidence="9">Peripheral membrane protein</topology>
        <orientation evidence="9">Cytoplasmic side</orientation>
    </subcellularLocation>
    <subcellularLocation>
        <location evidence="9">Cytoplasm</location>
    </subcellularLocation>
</comment>
<evidence type="ECO:0000256" key="2">
    <source>
        <dbReference type="ARBA" id="ARBA00022490"/>
    </source>
</evidence>
<feature type="domain" description="SRP54-type proteins GTP-binding" evidence="10">
    <location>
        <begin position="281"/>
        <end position="294"/>
    </location>
</feature>
<keyword evidence="6 9" id="KW-0472">Membrane</keyword>
<feature type="binding site" evidence="9">
    <location>
        <begin position="260"/>
        <end position="263"/>
    </location>
    <ligand>
        <name>GTP</name>
        <dbReference type="ChEBI" id="CHEBI:37565"/>
    </ligand>
</feature>
<dbReference type="InterPro" id="IPR004390">
    <property type="entry name" value="SR_rcpt_FtsY"/>
</dbReference>
<dbReference type="InterPro" id="IPR013822">
    <property type="entry name" value="Signal_recog_particl_SRP54_hlx"/>
</dbReference>
<evidence type="ECO:0000256" key="8">
    <source>
        <dbReference type="ARBA" id="ARBA00048027"/>
    </source>
</evidence>
<dbReference type="HAMAP" id="MF_00920">
    <property type="entry name" value="FtsY"/>
    <property type="match status" value="1"/>
</dbReference>
<proteinExistence type="inferred from homology"/>
<keyword evidence="12" id="KW-1185">Reference proteome</keyword>
<evidence type="ECO:0000256" key="7">
    <source>
        <dbReference type="ARBA" id="ARBA00023170"/>
    </source>
</evidence>
<feature type="binding site" evidence="9">
    <location>
        <begin position="196"/>
        <end position="200"/>
    </location>
    <ligand>
        <name>GTP</name>
        <dbReference type="ChEBI" id="CHEBI:37565"/>
    </ligand>
</feature>
<dbReference type="Proteomes" id="UP000722121">
    <property type="component" value="Unassembled WGS sequence"/>
</dbReference>
<dbReference type="SUPFAM" id="SSF47364">
    <property type="entry name" value="Domain of the SRP/SRP receptor G-proteins"/>
    <property type="match status" value="1"/>
</dbReference>
<dbReference type="InterPro" id="IPR000897">
    <property type="entry name" value="SRP54_GTPase_dom"/>
</dbReference>
<dbReference type="InterPro" id="IPR027417">
    <property type="entry name" value="P-loop_NTPase"/>
</dbReference>
<keyword evidence="1 9" id="KW-1003">Cell membrane</keyword>
<comment type="similarity">
    <text evidence="9">Belongs to the GTP-binding SRP family. FtsY subfamily.</text>
</comment>
<dbReference type="SUPFAM" id="SSF52540">
    <property type="entry name" value="P-loop containing nucleoside triphosphate hydrolases"/>
    <property type="match status" value="1"/>
</dbReference>
<comment type="caution">
    <text evidence="11">The sequence shown here is derived from an EMBL/GenBank/DDBJ whole genome shotgun (WGS) entry which is preliminary data.</text>
</comment>
<dbReference type="InterPro" id="IPR036225">
    <property type="entry name" value="SRP/SRP_N"/>
</dbReference>
<dbReference type="SMART" id="SM00963">
    <property type="entry name" value="SRP54_N"/>
    <property type="match status" value="1"/>
</dbReference>
<evidence type="ECO:0000256" key="4">
    <source>
        <dbReference type="ARBA" id="ARBA00022801"/>
    </source>
</evidence>
<evidence type="ECO:0000256" key="9">
    <source>
        <dbReference type="HAMAP-Rule" id="MF_00920"/>
    </source>
</evidence>
<dbReference type="Gene3D" id="1.20.120.140">
    <property type="entry name" value="Signal recognition particle SRP54, nucleotide-binding domain"/>
    <property type="match status" value="1"/>
</dbReference>
<dbReference type="NCBIfam" id="TIGR00064">
    <property type="entry name" value="ftsY"/>
    <property type="match status" value="1"/>
</dbReference>
<dbReference type="InterPro" id="IPR042101">
    <property type="entry name" value="SRP54_N_sf"/>
</dbReference>
<dbReference type="CDD" id="cd17874">
    <property type="entry name" value="FtsY"/>
    <property type="match status" value="1"/>
</dbReference>
<evidence type="ECO:0000259" key="10">
    <source>
        <dbReference type="PROSITE" id="PS00300"/>
    </source>
</evidence>
<name>A0ABS3AT78_9BACT</name>
<comment type="function">
    <text evidence="9">Involved in targeting and insertion of nascent membrane proteins into the cytoplasmic membrane. Acts as a receptor for the complex formed by the signal recognition particle (SRP) and the ribosome-nascent chain (RNC).</text>
</comment>
<dbReference type="EC" id="3.6.5.4" evidence="9"/>
<dbReference type="Gene3D" id="3.40.50.300">
    <property type="entry name" value="P-loop containing nucleotide triphosphate hydrolases"/>
    <property type="match status" value="1"/>
</dbReference>
<dbReference type="InterPro" id="IPR003593">
    <property type="entry name" value="AAA+_ATPase"/>
</dbReference>
<keyword evidence="5 9" id="KW-0342">GTP-binding</keyword>
<dbReference type="SMART" id="SM00382">
    <property type="entry name" value="AAA"/>
    <property type="match status" value="1"/>
</dbReference>
<evidence type="ECO:0000256" key="1">
    <source>
        <dbReference type="ARBA" id="ARBA00022475"/>
    </source>
</evidence>
<dbReference type="PANTHER" id="PTHR43134:SF1">
    <property type="entry name" value="SIGNAL RECOGNITION PARTICLE RECEPTOR SUBUNIT ALPHA"/>
    <property type="match status" value="1"/>
</dbReference>
<organism evidence="11 12">
    <name type="scientific">Simkania negevensis</name>
    <dbReference type="NCBI Taxonomy" id="83561"/>
    <lineage>
        <taxon>Bacteria</taxon>
        <taxon>Pseudomonadati</taxon>
        <taxon>Chlamydiota</taxon>
        <taxon>Chlamydiia</taxon>
        <taxon>Parachlamydiales</taxon>
        <taxon>Simkaniaceae</taxon>
        <taxon>Simkania</taxon>
    </lineage>
</organism>
<dbReference type="Pfam" id="PF00448">
    <property type="entry name" value="SRP54"/>
    <property type="match status" value="1"/>
</dbReference>
<keyword evidence="3 9" id="KW-0547">Nucleotide-binding</keyword>
<keyword evidence="4 9" id="KW-0378">Hydrolase</keyword>
<reference evidence="11 12" key="1">
    <citation type="submission" date="2021-02" db="EMBL/GenBank/DDBJ databases">
        <title>Activity-based single-cell genomes from oceanic crustal fluid captures similar information to metagenomic and metatranscriptomic surveys with orders of magnitude less sampling.</title>
        <authorList>
            <person name="D'Angelo T.S."/>
            <person name="Orcutt B.N."/>
        </authorList>
    </citation>
    <scope>NUCLEOTIDE SEQUENCE [LARGE SCALE GENOMIC DNA]</scope>
    <source>
        <strain evidence="11">AH-315-G07</strain>
    </source>
</reference>
<comment type="catalytic activity">
    <reaction evidence="8 9">
        <text>GTP + H2O = GDP + phosphate + H(+)</text>
        <dbReference type="Rhea" id="RHEA:19669"/>
        <dbReference type="ChEBI" id="CHEBI:15377"/>
        <dbReference type="ChEBI" id="CHEBI:15378"/>
        <dbReference type="ChEBI" id="CHEBI:37565"/>
        <dbReference type="ChEBI" id="CHEBI:43474"/>
        <dbReference type="ChEBI" id="CHEBI:58189"/>
        <dbReference type="EC" id="3.6.5.4"/>
    </reaction>
</comment>
<dbReference type="PANTHER" id="PTHR43134">
    <property type="entry name" value="SIGNAL RECOGNITION PARTICLE RECEPTOR SUBUNIT ALPHA"/>
    <property type="match status" value="1"/>
</dbReference>
<keyword evidence="2 9" id="KW-0963">Cytoplasm</keyword>
<evidence type="ECO:0000313" key="11">
    <source>
        <dbReference type="EMBL" id="MBN4066848.1"/>
    </source>
</evidence>
<dbReference type="PROSITE" id="PS00300">
    <property type="entry name" value="SRP54"/>
    <property type="match status" value="1"/>
</dbReference>
<sequence>MLFRILKIGYQKFASLFTKTGSVLGKKVRTIVKGKLSQNALEGLEKLFYEADLGVATVDLLMERCRELMESDPDASVEKLIGTIEAELIEQLEKYSQEVSLVSAGEPTVILVVGVNGSGKTTSVAKLANHFKKEGKKVLLCAADTFRAAAIEQLALWAERLGVELVKGQPRSDPAAVVFDGITAAKARACDVVLVDTAGRLHTKEDLMHELNKVRRVSAKAQEGAPHETLLVVDASTGQNAIEQAKTFHKFTPITGLVLTKLDGSAKGGVVIAIQNELKIPVKFVGVGEGLDDLEPFDPSAFVKSLF</sequence>
<dbReference type="EMBL" id="JAFITR010000031">
    <property type="protein sequence ID" value="MBN4066848.1"/>
    <property type="molecule type" value="Genomic_DNA"/>
</dbReference>
<evidence type="ECO:0000256" key="6">
    <source>
        <dbReference type="ARBA" id="ARBA00023136"/>
    </source>
</evidence>
<gene>
    <name evidence="9 11" type="primary">ftsY</name>
    <name evidence="11" type="ORF">JYU14_02065</name>
</gene>
<keyword evidence="7 9" id="KW-0675">Receptor</keyword>
<feature type="binding site" evidence="9">
    <location>
        <begin position="114"/>
        <end position="121"/>
    </location>
    <ligand>
        <name>GTP</name>
        <dbReference type="ChEBI" id="CHEBI:37565"/>
    </ligand>
</feature>
<evidence type="ECO:0000313" key="12">
    <source>
        <dbReference type="Proteomes" id="UP000722121"/>
    </source>
</evidence>
<comment type="subunit">
    <text evidence="9">Part of the signal recognition particle protein translocation system, which is composed of SRP and FtsY.</text>
</comment>
<protein>
    <recommendedName>
        <fullName evidence="9">Signal recognition particle receptor FtsY</fullName>
        <shortName evidence="9">SRP receptor</shortName>
        <ecNumber evidence="9">3.6.5.4</ecNumber>
    </recommendedName>
</protein>
<evidence type="ECO:0000256" key="3">
    <source>
        <dbReference type="ARBA" id="ARBA00022741"/>
    </source>
</evidence>